<comment type="caution">
    <text evidence="8">Lacks conserved residue(s) required for the propagation of feature annotation.</text>
</comment>
<evidence type="ECO:0000256" key="9">
    <source>
        <dbReference type="PROSITE-ProRule" id="PRU00276"/>
    </source>
</evidence>
<evidence type="ECO:0000313" key="14">
    <source>
        <dbReference type="Ensembl" id="ENSPTRP00000062775.1"/>
    </source>
</evidence>
<keyword evidence="2" id="KW-0812">Transmembrane</keyword>
<keyword evidence="5 8" id="KW-1015">Disulfide bond</keyword>
<dbReference type="PROSITE" id="PS50026">
    <property type="entry name" value="EGF_3"/>
    <property type="match status" value="1"/>
</dbReference>
<feature type="binding site" evidence="9">
    <location>
        <position position="343"/>
    </location>
    <ligand>
        <name>Zn(2+)</name>
        <dbReference type="ChEBI" id="CHEBI:29105"/>
        <note>catalytic</note>
    </ligand>
</feature>
<dbReference type="OMA" id="APNKVCT"/>
<keyword evidence="15" id="KW-1185">Reference proteome</keyword>
<evidence type="ECO:0000313" key="15">
    <source>
        <dbReference type="Proteomes" id="UP000002277"/>
    </source>
</evidence>
<evidence type="ECO:0000256" key="8">
    <source>
        <dbReference type="PROSITE-ProRule" id="PRU00076"/>
    </source>
</evidence>
<dbReference type="PRINTS" id="PR00289">
    <property type="entry name" value="DISINTEGRIN"/>
</dbReference>
<evidence type="ECO:0000256" key="3">
    <source>
        <dbReference type="ARBA" id="ARBA00022989"/>
    </source>
</evidence>
<evidence type="ECO:0000259" key="12">
    <source>
        <dbReference type="PROSITE" id="PS50214"/>
    </source>
</evidence>
<feature type="active site" evidence="9">
    <location>
        <position position="344"/>
    </location>
</feature>
<dbReference type="InterPro" id="IPR001590">
    <property type="entry name" value="Peptidase_M12B"/>
</dbReference>
<dbReference type="CDD" id="cd04269">
    <property type="entry name" value="ZnMc_adamalysin_II_like"/>
    <property type="match status" value="1"/>
</dbReference>
<feature type="disulfide bond" evidence="7">
    <location>
        <begin position="467"/>
        <end position="487"/>
    </location>
</feature>
<dbReference type="PROSITE" id="PS01186">
    <property type="entry name" value="EGF_2"/>
    <property type="match status" value="1"/>
</dbReference>
<dbReference type="GO" id="GO:0004222">
    <property type="term" value="F:metalloendopeptidase activity"/>
    <property type="evidence" value="ECO:0007669"/>
    <property type="project" value="InterPro"/>
</dbReference>
<dbReference type="SUPFAM" id="SSF57552">
    <property type="entry name" value="Blood coagulation inhibitor (disintegrin)"/>
    <property type="match status" value="1"/>
</dbReference>
<dbReference type="InterPro" id="IPR024079">
    <property type="entry name" value="MetalloPept_cat_dom_sf"/>
</dbReference>
<reference evidence="14 15" key="1">
    <citation type="journal article" date="2005" name="Nature">
        <title>Initial sequence of the chimpanzee genome and comparison with the human genome.</title>
        <authorList>
            <consortium name="Chimpanzee sequencing and analysis consortium"/>
        </authorList>
    </citation>
    <scope>NUCLEOTIDE SEQUENCE [LARGE SCALE GENOMIC DNA]</scope>
</reference>
<feature type="binding site" evidence="9">
    <location>
        <position position="353"/>
    </location>
    <ligand>
        <name>Zn(2+)</name>
        <dbReference type="ChEBI" id="CHEBI:29105"/>
        <note>catalytic</note>
    </ligand>
</feature>
<dbReference type="AlphaFoldDB" id="A0A2I3RDM3"/>
<dbReference type="PANTHER" id="PTHR11905:SF120">
    <property type="entry name" value="DISINTEGRIN AND METALLOPROTEINASE DOMAIN-CONTAINING PROTEIN 1A"/>
    <property type="match status" value="1"/>
</dbReference>
<dbReference type="InterPro" id="IPR036436">
    <property type="entry name" value="Disintegrin_dom_sf"/>
</dbReference>
<evidence type="ECO:0000259" key="13">
    <source>
        <dbReference type="PROSITE" id="PS50215"/>
    </source>
</evidence>
<gene>
    <name evidence="14" type="primary">LOC452254</name>
</gene>
<dbReference type="Gene3D" id="3.40.390.10">
    <property type="entry name" value="Collagenase (Catalytic Domain)"/>
    <property type="match status" value="1"/>
</dbReference>
<evidence type="ECO:0008006" key="16">
    <source>
        <dbReference type="Google" id="ProtNLM"/>
    </source>
</evidence>
<dbReference type="GO" id="GO:0006508">
    <property type="term" value="P:proteolysis"/>
    <property type="evidence" value="ECO:0007669"/>
    <property type="project" value="InterPro"/>
</dbReference>
<dbReference type="FunFam" id="4.10.70.10:FF:000001">
    <property type="entry name" value="Disintegrin and metalloproteinase domain-containing protein 22"/>
    <property type="match status" value="1"/>
</dbReference>
<keyword evidence="9" id="KW-0479">Metal-binding</keyword>
<dbReference type="Pfam" id="PF08516">
    <property type="entry name" value="ADAM_CR"/>
    <property type="match status" value="1"/>
</dbReference>
<feature type="compositionally biased region" description="Pro residues" evidence="10">
    <location>
        <begin position="702"/>
        <end position="712"/>
    </location>
</feature>
<dbReference type="InterPro" id="IPR006586">
    <property type="entry name" value="ADAM_Cys-rich"/>
</dbReference>
<keyword evidence="3" id="KW-1133">Transmembrane helix</keyword>
<evidence type="ECO:0000256" key="7">
    <source>
        <dbReference type="PROSITE-ProRule" id="PRU00068"/>
    </source>
</evidence>
<dbReference type="GO" id="GO:0046872">
    <property type="term" value="F:metal ion binding"/>
    <property type="evidence" value="ECO:0007669"/>
    <property type="project" value="UniProtKB-KW"/>
</dbReference>
<dbReference type="Pfam" id="PF00200">
    <property type="entry name" value="Disintegrin"/>
    <property type="match status" value="1"/>
</dbReference>
<dbReference type="Pfam" id="PF01562">
    <property type="entry name" value="Pep_M12B_propep"/>
    <property type="match status" value="1"/>
</dbReference>
<evidence type="ECO:0000259" key="11">
    <source>
        <dbReference type="PROSITE" id="PS50026"/>
    </source>
</evidence>
<feature type="domain" description="EGF-like" evidence="11">
    <location>
        <begin position="636"/>
        <end position="670"/>
    </location>
</feature>
<dbReference type="SUPFAM" id="SSF55486">
    <property type="entry name" value="Metalloproteases ('zincins'), catalytic domain"/>
    <property type="match status" value="1"/>
</dbReference>
<organism evidence="14 15">
    <name type="scientific">Pan troglodytes</name>
    <name type="common">Chimpanzee</name>
    <dbReference type="NCBI Taxonomy" id="9598"/>
    <lineage>
        <taxon>Eukaryota</taxon>
        <taxon>Metazoa</taxon>
        <taxon>Chordata</taxon>
        <taxon>Craniata</taxon>
        <taxon>Vertebrata</taxon>
        <taxon>Euteleostomi</taxon>
        <taxon>Mammalia</taxon>
        <taxon>Eutheria</taxon>
        <taxon>Euarchontoglires</taxon>
        <taxon>Primates</taxon>
        <taxon>Haplorrhini</taxon>
        <taxon>Catarrhini</taxon>
        <taxon>Hominidae</taxon>
        <taxon>Pan</taxon>
    </lineage>
</organism>
<evidence type="ECO:0000256" key="6">
    <source>
        <dbReference type="ARBA" id="ARBA00023180"/>
    </source>
</evidence>
<dbReference type="Ensembl" id="ENSPTRT00000084401.1">
    <property type="protein sequence ID" value="ENSPTRP00000062775.1"/>
    <property type="gene ID" value="ENSPTRG00000043002.1"/>
</dbReference>
<dbReference type="SMART" id="SM00050">
    <property type="entry name" value="DISIN"/>
    <property type="match status" value="1"/>
</dbReference>
<dbReference type="Pfam" id="PF01421">
    <property type="entry name" value="Reprolysin"/>
    <property type="match status" value="1"/>
</dbReference>
<keyword evidence="4" id="KW-0472">Membrane</keyword>
<feature type="domain" description="Disintegrin" evidence="12">
    <location>
        <begin position="411"/>
        <end position="495"/>
    </location>
</feature>
<keyword evidence="6" id="KW-0325">Glycoprotein</keyword>
<feature type="domain" description="Peptidase M12B" evidence="13">
    <location>
        <begin position="224"/>
        <end position="402"/>
    </location>
</feature>
<evidence type="ECO:0000256" key="4">
    <source>
        <dbReference type="ARBA" id="ARBA00023136"/>
    </source>
</evidence>
<evidence type="ECO:0000256" key="5">
    <source>
        <dbReference type="ARBA" id="ARBA00023157"/>
    </source>
</evidence>
<keyword evidence="9" id="KW-0862">Zinc</keyword>
<feature type="compositionally biased region" description="Basic and acidic residues" evidence="10">
    <location>
        <begin position="713"/>
        <end position="736"/>
    </location>
</feature>
<dbReference type="GO" id="GO:0016020">
    <property type="term" value="C:membrane"/>
    <property type="evidence" value="ECO:0007669"/>
    <property type="project" value="UniProtKB-SubCell"/>
</dbReference>
<dbReference type="PANTHER" id="PTHR11905">
    <property type="entry name" value="ADAM A DISINTEGRIN AND METALLOPROTEASE DOMAIN"/>
    <property type="match status" value="1"/>
</dbReference>
<name>A0A2I3RDM3_PANTR</name>
<evidence type="ECO:0000256" key="1">
    <source>
        <dbReference type="ARBA" id="ARBA00004479"/>
    </source>
</evidence>
<reference evidence="14" key="3">
    <citation type="submission" date="2025-09" db="UniProtKB">
        <authorList>
            <consortium name="Ensembl"/>
        </authorList>
    </citation>
    <scope>IDENTIFICATION</scope>
</reference>
<dbReference type="Proteomes" id="UP000002277">
    <property type="component" value="Chromosome 12"/>
</dbReference>
<dbReference type="FunFam" id="3.40.390.10:FF:000002">
    <property type="entry name" value="Disintegrin and metalloproteinase domain-containing protein 22"/>
    <property type="match status" value="1"/>
</dbReference>
<proteinExistence type="predicted"/>
<dbReference type="InterPro" id="IPR034027">
    <property type="entry name" value="Reprolysin_adamalysin"/>
</dbReference>
<feature type="disulfide bond" evidence="8">
    <location>
        <begin position="660"/>
        <end position="669"/>
    </location>
</feature>
<dbReference type="InterPro" id="IPR002870">
    <property type="entry name" value="Peptidase_M12B_N"/>
</dbReference>
<sequence length="736" mass="82143">MSLVALLKDSAKIKFQTWAPQKWNLRLGLVPGPSCIRLEILMLLVIFVPSMYCHLGSIYYSFYEIIIPKRLTVQGGDIPVEGLSYLLLMQGQKHLVHLKVKRNHFVNNFPVYSYHNGLLGQESPFISHDCHYEGYIEGVSGSFVSVNICAGLRGILIKEEKSYSSEPMDSSRRFEHVLYTMAHQARVSCGVTSRDSHVVSTSWQQGSRKPHDLQALSYLWSHKKYVEMFVVVNNQRFQMWGSNVNETVQTVVDVIALANSFTKRNKHRVVLAGMEIWTNFNHWRQEMLFHRAKHDVAHMIVGHHPGQNMGQAFLSGACSSGFVAAVESFHHEDALLFAALMAHELGHNLGIQHDHSACFCKDKHFCLMHENITKESGFSNCSSDYYYQFLREHKGACLFNKPWPRGRKRRDSACGNGVVEDTEQCDCGSACHLDPCCDATCTLKENVECSHGLCCLGCTFRRKGFLCRPTQDDCDLPEYCDGSSAECPADSYKQDGTLYDRIHYCSGGQCKNPDNQCVNIYGYPARSAPEDCYISINTRGDRFGNCGRPTEDQQTYVICSGDNVFCGKLICTGVQSLPRVKAQHTVIQVPHDNDWCWSMDAHNITDIPDDGDVRVGTSCAPNKVCMDHSCVHHSILLYDCRTEESCHGKGVCNNLRHCHCEFGFAPPDCKNPGNGGSVDSGPPGMQVTNNNESGIEGSAQAPPAPQAPPPEAPPKEPAPKEEAGKRQEKLKEKNEG</sequence>
<dbReference type="PROSITE" id="PS50215">
    <property type="entry name" value="ADAM_MEPRO"/>
    <property type="match status" value="1"/>
</dbReference>
<feature type="region of interest" description="Disordered" evidence="10">
    <location>
        <begin position="674"/>
        <end position="736"/>
    </location>
</feature>
<reference evidence="14" key="2">
    <citation type="submission" date="2025-08" db="UniProtKB">
        <authorList>
            <consortium name="Ensembl"/>
        </authorList>
    </citation>
    <scope>IDENTIFICATION</scope>
</reference>
<dbReference type="InterPro" id="IPR001762">
    <property type="entry name" value="Disintegrin_dom"/>
</dbReference>
<dbReference type="GeneTree" id="ENSGT00940000161067"/>
<evidence type="ECO:0000256" key="2">
    <source>
        <dbReference type="ARBA" id="ARBA00022692"/>
    </source>
</evidence>
<dbReference type="InterPro" id="IPR000742">
    <property type="entry name" value="EGF"/>
</dbReference>
<feature type="binding site" evidence="9">
    <location>
        <position position="347"/>
    </location>
    <ligand>
        <name>Zn(2+)</name>
        <dbReference type="ChEBI" id="CHEBI:29105"/>
        <note>catalytic</note>
    </ligand>
</feature>
<protein>
    <recommendedName>
        <fullName evidence="16">Disintegrin and metalloproteinase domain-containing protein 1a-like</fullName>
    </recommendedName>
</protein>
<dbReference type="SMART" id="SM00608">
    <property type="entry name" value="ACR"/>
    <property type="match status" value="1"/>
</dbReference>
<dbReference type="PROSITE" id="PS50214">
    <property type="entry name" value="DISINTEGRIN_2"/>
    <property type="match status" value="1"/>
</dbReference>
<keyword evidence="8" id="KW-0245">EGF-like domain</keyword>
<comment type="subcellular location">
    <subcellularLocation>
        <location evidence="1">Membrane</location>
        <topology evidence="1">Single-pass type I membrane protein</topology>
    </subcellularLocation>
</comment>
<dbReference type="Bgee" id="ENSPTRG00000043002">
    <property type="expression patterns" value="Expressed in cerebellar cortex and 20 other cell types or tissues"/>
</dbReference>
<dbReference type="Gene3D" id="4.10.70.10">
    <property type="entry name" value="Disintegrin domain"/>
    <property type="match status" value="1"/>
</dbReference>
<accession>A0A2I3RDM3</accession>
<dbReference type="EMBL" id="AACZ04070346">
    <property type="status" value="NOT_ANNOTATED_CDS"/>
    <property type="molecule type" value="Genomic_DNA"/>
</dbReference>
<evidence type="ECO:0000256" key="10">
    <source>
        <dbReference type="SAM" id="MobiDB-lite"/>
    </source>
</evidence>